<keyword evidence="1" id="KW-1133">Transmembrane helix</keyword>
<proteinExistence type="predicted"/>
<sequence>MKMRYILLICLLSLIVNGLSIYNIAYGAFSIFLMVGVFGIYLPKKAFENVKKVSENGQSPFSGSATEVIKYTSRPQTKRMNRWSIYLGTIFIAIVLVFVTIMQIIFRDKFGQLIDKIFPSGNYDLVATVLSGLGYVLFILAVILLLIELVRLVKTDEMFND</sequence>
<comment type="caution">
    <text evidence="2">The sequence shown here is derived from an EMBL/GenBank/DDBJ whole genome shotgun (WGS) entry which is preliminary data.</text>
</comment>
<feature type="transmembrane region" description="Helical" evidence="1">
    <location>
        <begin position="83"/>
        <end position="106"/>
    </location>
</feature>
<dbReference type="RefSeq" id="WP_376847439.1">
    <property type="nucleotide sequence ID" value="NZ_JBHSFW010000019.1"/>
</dbReference>
<dbReference type="Proteomes" id="UP001596022">
    <property type="component" value="Unassembled WGS sequence"/>
</dbReference>
<organism evidence="2 3">
    <name type="scientific">Camelliibacillus cellulosilyticus</name>
    <dbReference type="NCBI Taxonomy" id="2174486"/>
    <lineage>
        <taxon>Bacteria</taxon>
        <taxon>Bacillati</taxon>
        <taxon>Bacillota</taxon>
        <taxon>Bacilli</taxon>
        <taxon>Bacillales</taxon>
        <taxon>Sporolactobacillaceae</taxon>
        <taxon>Camelliibacillus</taxon>
    </lineage>
</organism>
<evidence type="ECO:0000256" key="1">
    <source>
        <dbReference type="SAM" id="Phobius"/>
    </source>
</evidence>
<keyword evidence="3" id="KW-1185">Reference proteome</keyword>
<gene>
    <name evidence="2" type="ORF">ACFO4N_16625</name>
</gene>
<reference evidence="3" key="1">
    <citation type="journal article" date="2019" name="Int. J. Syst. Evol. Microbiol.">
        <title>The Global Catalogue of Microorganisms (GCM) 10K type strain sequencing project: providing services to taxonomists for standard genome sequencing and annotation.</title>
        <authorList>
            <consortium name="The Broad Institute Genomics Platform"/>
            <consortium name="The Broad Institute Genome Sequencing Center for Infectious Disease"/>
            <person name="Wu L."/>
            <person name="Ma J."/>
        </authorList>
    </citation>
    <scope>NUCLEOTIDE SEQUENCE [LARGE SCALE GENOMIC DNA]</scope>
    <source>
        <strain evidence="3">CGMCC 1.16306</strain>
    </source>
</reference>
<protein>
    <submittedName>
        <fullName evidence="2">Uncharacterized protein</fullName>
    </submittedName>
</protein>
<name>A0ABV9GT35_9BACL</name>
<feature type="transmembrane region" description="Helical" evidence="1">
    <location>
        <begin position="126"/>
        <end position="150"/>
    </location>
</feature>
<keyword evidence="1" id="KW-0472">Membrane</keyword>
<feature type="transmembrane region" description="Helical" evidence="1">
    <location>
        <begin position="28"/>
        <end position="43"/>
    </location>
</feature>
<evidence type="ECO:0000313" key="2">
    <source>
        <dbReference type="EMBL" id="MFC4620329.1"/>
    </source>
</evidence>
<accession>A0ABV9GT35</accession>
<dbReference type="EMBL" id="JBHSFW010000019">
    <property type="protein sequence ID" value="MFC4620329.1"/>
    <property type="molecule type" value="Genomic_DNA"/>
</dbReference>
<keyword evidence="1" id="KW-0812">Transmembrane</keyword>
<evidence type="ECO:0000313" key="3">
    <source>
        <dbReference type="Proteomes" id="UP001596022"/>
    </source>
</evidence>